<evidence type="ECO:0000313" key="2">
    <source>
        <dbReference type="Proteomes" id="UP000004095"/>
    </source>
</evidence>
<proteinExistence type="predicted"/>
<sequence length="82" mass="9265">MTAKTISRKSLVENLLPEIIVQRTLSQLPLELKNLYLAKQAEGVEVSIGLDMQLGFYMLEQANLFQADLLWCENQSRKVVAA</sequence>
<accession>A1ZVR7</accession>
<name>A1ZVR7_MICM2</name>
<comment type="caution">
    <text evidence="1">The sequence shown here is derived from an EMBL/GenBank/DDBJ whole genome shotgun (WGS) entry which is preliminary data.</text>
</comment>
<dbReference type="Proteomes" id="UP000004095">
    <property type="component" value="Unassembled WGS sequence"/>
</dbReference>
<reference evidence="1 2" key="1">
    <citation type="submission" date="2007-01" db="EMBL/GenBank/DDBJ databases">
        <authorList>
            <person name="Haygood M."/>
            <person name="Podell S."/>
            <person name="Anderson C."/>
            <person name="Hopkinson B."/>
            <person name="Roe K."/>
            <person name="Barbeau K."/>
            <person name="Gaasterland T."/>
            <person name="Ferriera S."/>
            <person name="Johnson J."/>
            <person name="Kravitz S."/>
            <person name="Beeson K."/>
            <person name="Sutton G."/>
            <person name="Rogers Y.-H."/>
            <person name="Friedman R."/>
            <person name="Frazier M."/>
            <person name="Venter J.C."/>
        </authorList>
    </citation>
    <scope>NUCLEOTIDE SEQUENCE [LARGE SCALE GENOMIC DNA]</scope>
    <source>
        <strain evidence="1 2">ATCC 23134</strain>
    </source>
</reference>
<evidence type="ECO:0000313" key="1">
    <source>
        <dbReference type="EMBL" id="EAY25494.1"/>
    </source>
</evidence>
<keyword evidence="2" id="KW-1185">Reference proteome</keyword>
<dbReference type="EMBL" id="AAWS01000047">
    <property type="protein sequence ID" value="EAY25494.1"/>
    <property type="molecule type" value="Genomic_DNA"/>
</dbReference>
<organism evidence="1 2">
    <name type="scientific">Microscilla marina ATCC 23134</name>
    <dbReference type="NCBI Taxonomy" id="313606"/>
    <lineage>
        <taxon>Bacteria</taxon>
        <taxon>Pseudomonadati</taxon>
        <taxon>Bacteroidota</taxon>
        <taxon>Cytophagia</taxon>
        <taxon>Cytophagales</taxon>
        <taxon>Microscillaceae</taxon>
        <taxon>Microscilla</taxon>
    </lineage>
</organism>
<protein>
    <submittedName>
        <fullName evidence="1">Uncharacterized protein</fullName>
    </submittedName>
</protein>
<dbReference type="RefSeq" id="WP_002702665.1">
    <property type="nucleotide sequence ID" value="NZ_AAWS01000047.1"/>
</dbReference>
<dbReference type="AlphaFoldDB" id="A1ZVR7"/>
<gene>
    <name evidence="1" type="ORF">M23134_06193</name>
</gene>